<keyword evidence="6" id="KW-0698">rRNA processing</keyword>
<dbReference type="GO" id="GO:0000462">
    <property type="term" value="P:maturation of SSU-rRNA from tricistronic rRNA transcript (SSU-rRNA, 5.8S rRNA, LSU-rRNA)"/>
    <property type="evidence" value="ECO:0007669"/>
    <property type="project" value="TreeGrafter"/>
</dbReference>
<feature type="compositionally biased region" description="Basic residues" evidence="10">
    <location>
        <begin position="29"/>
        <end position="41"/>
    </location>
</feature>
<evidence type="ECO:0000256" key="10">
    <source>
        <dbReference type="SAM" id="MobiDB-lite"/>
    </source>
</evidence>
<evidence type="ECO:0000256" key="3">
    <source>
        <dbReference type="ARBA" id="ARBA00006916"/>
    </source>
</evidence>
<evidence type="ECO:0000256" key="2">
    <source>
        <dbReference type="ARBA" id="ARBA00004604"/>
    </source>
</evidence>
<dbReference type="OrthoDB" id="47732at2759"/>
<evidence type="ECO:0000256" key="4">
    <source>
        <dbReference type="ARBA" id="ARBA00018689"/>
    </source>
</evidence>
<comment type="function">
    <text evidence="1">Involved in rRNA processing.</text>
</comment>
<dbReference type="STRING" id="1450537.A0A395HIC4"/>
<dbReference type="VEuPathDB" id="FungiDB:BO97DRAFT_399914"/>
<keyword evidence="8" id="KW-0539">Nucleus</keyword>
<keyword evidence="12" id="KW-1185">Reference proteome</keyword>
<dbReference type="GeneID" id="37198555"/>
<feature type="compositionally biased region" description="Basic and acidic residues" evidence="10">
    <location>
        <begin position="248"/>
        <end position="318"/>
    </location>
</feature>
<evidence type="ECO:0000313" key="11">
    <source>
        <dbReference type="EMBL" id="RAL07500.1"/>
    </source>
</evidence>
<proteinExistence type="inferred from homology"/>
<dbReference type="Proteomes" id="UP000248961">
    <property type="component" value="Unassembled WGS sequence"/>
</dbReference>
<feature type="region of interest" description="Disordered" evidence="10">
    <location>
        <begin position="188"/>
        <end position="220"/>
    </location>
</feature>
<gene>
    <name evidence="11" type="ORF">BO97DRAFT_399914</name>
</gene>
<evidence type="ECO:0000256" key="9">
    <source>
        <dbReference type="SAM" id="Coils"/>
    </source>
</evidence>
<dbReference type="InterPro" id="IPR019310">
    <property type="entry name" value="Efg1"/>
</dbReference>
<evidence type="ECO:0000256" key="6">
    <source>
        <dbReference type="ARBA" id="ARBA00022552"/>
    </source>
</evidence>
<dbReference type="GO" id="GO:0005730">
    <property type="term" value="C:nucleolus"/>
    <property type="evidence" value="ECO:0007669"/>
    <property type="project" value="UniProtKB-SubCell"/>
</dbReference>
<keyword evidence="7 9" id="KW-0175">Coiled coil</keyword>
<reference evidence="11 12" key="1">
    <citation type="submission" date="2018-02" db="EMBL/GenBank/DDBJ databases">
        <title>The genomes of Aspergillus section Nigri reveals drivers in fungal speciation.</title>
        <authorList>
            <consortium name="DOE Joint Genome Institute"/>
            <person name="Vesth T.C."/>
            <person name="Nybo J."/>
            <person name="Theobald S."/>
            <person name="Brandl J."/>
            <person name="Frisvad J.C."/>
            <person name="Nielsen K.F."/>
            <person name="Lyhne E.K."/>
            <person name="Kogle M.E."/>
            <person name="Kuo A."/>
            <person name="Riley R."/>
            <person name="Clum A."/>
            <person name="Nolan M."/>
            <person name="Lipzen A."/>
            <person name="Salamov A."/>
            <person name="Henrissat B."/>
            <person name="Wiebenga A."/>
            <person name="De vries R.P."/>
            <person name="Grigoriev I.V."/>
            <person name="Mortensen U.H."/>
            <person name="Andersen M.R."/>
            <person name="Baker S.E."/>
        </authorList>
    </citation>
    <scope>NUCLEOTIDE SEQUENCE [LARGE SCALE GENOMIC DNA]</scope>
    <source>
        <strain evidence="11 12">CBS 101889</strain>
    </source>
</reference>
<feature type="region of interest" description="Disordered" evidence="10">
    <location>
        <begin position="248"/>
        <end position="332"/>
    </location>
</feature>
<evidence type="ECO:0000313" key="12">
    <source>
        <dbReference type="Proteomes" id="UP000248961"/>
    </source>
</evidence>
<name>A0A395HIC4_ASPHC</name>
<sequence length="332" mass="37883">MPREYQPNPRPSKRKHEDDNLDEASTTHSHSHHNRRPHKKILLKDNPDFTSVNHLKKRIRDAKRLLAKPDLPADVRVTQERALMGYERDLEEEVKSRERSKMIKKYHFIRFLERKTAQKEISRLTRLEKELSENNSTNAEMDAATKAKKLASIAKKLHVARVNLNYTIYYPLDQKYSALYADQKKSKKAAADGKEDVSPSAKDVTPEEKEEDAAAAAAAAAEKSAMWQTVEQCMKDDTLDLLRDGKLNKKAKAEATDESVKTSGDKSKKARDRADGSQPDKKKKQRSEDHKSSGRAKTDDRKKRPSAKQEDYEMRDAGNDDGEDSDGGFFEM</sequence>
<feature type="coiled-coil region" evidence="9">
    <location>
        <begin position="114"/>
        <end position="147"/>
    </location>
</feature>
<evidence type="ECO:0000256" key="1">
    <source>
        <dbReference type="ARBA" id="ARBA00002773"/>
    </source>
</evidence>
<dbReference type="PANTHER" id="PTHR33911">
    <property type="entry name" value="RRNA-PROCESSING PROTEIN EFG1"/>
    <property type="match status" value="1"/>
</dbReference>
<dbReference type="PANTHER" id="PTHR33911:SF1">
    <property type="entry name" value="RRNA-PROCESSING PROTEIN EFG1"/>
    <property type="match status" value="1"/>
</dbReference>
<dbReference type="GO" id="GO:0030688">
    <property type="term" value="C:preribosome, small subunit precursor"/>
    <property type="evidence" value="ECO:0007669"/>
    <property type="project" value="TreeGrafter"/>
</dbReference>
<dbReference type="EMBL" id="KZ824330">
    <property type="protein sequence ID" value="RAL07500.1"/>
    <property type="molecule type" value="Genomic_DNA"/>
</dbReference>
<accession>A0A395HIC4</accession>
<dbReference type="AlphaFoldDB" id="A0A395HIC4"/>
<evidence type="ECO:0000256" key="5">
    <source>
        <dbReference type="ARBA" id="ARBA00019827"/>
    </source>
</evidence>
<evidence type="ECO:0000256" key="8">
    <source>
        <dbReference type="ARBA" id="ARBA00023242"/>
    </source>
</evidence>
<dbReference type="InterPro" id="IPR050786">
    <property type="entry name" value="EFG1_rRNA-proc"/>
</dbReference>
<evidence type="ECO:0000256" key="7">
    <source>
        <dbReference type="ARBA" id="ARBA00023054"/>
    </source>
</evidence>
<comment type="subcellular location">
    <subcellularLocation>
        <location evidence="2">Nucleus</location>
        <location evidence="2">Nucleolus</location>
    </subcellularLocation>
</comment>
<protein>
    <recommendedName>
        <fullName evidence="4">rRNA-processing protein EFG1</fullName>
    </recommendedName>
    <alternativeName>
        <fullName evidence="5">rRNA-processing protein efg1</fullName>
    </alternativeName>
</protein>
<organism evidence="11 12">
    <name type="scientific">Aspergillus homomorphus (strain CBS 101889)</name>
    <dbReference type="NCBI Taxonomy" id="1450537"/>
    <lineage>
        <taxon>Eukaryota</taxon>
        <taxon>Fungi</taxon>
        <taxon>Dikarya</taxon>
        <taxon>Ascomycota</taxon>
        <taxon>Pezizomycotina</taxon>
        <taxon>Eurotiomycetes</taxon>
        <taxon>Eurotiomycetidae</taxon>
        <taxon>Eurotiales</taxon>
        <taxon>Aspergillaceae</taxon>
        <taxon>Aspergillus</taxon>
        <taxon>Aspergillus subgen. Circumdati</taxon>
    </lineage>
</organism>
<comment type="similarity">
    <text evidence="3">Belongs to the EFG1 family.</text>
</comment>
<dbReference type="RefSeq" id="XP_025546654.1">
    <property type="nucleotide sequence ID" value="XM_025694266.1"/>
</dbReference>
<feature type="region of interest" description="Disordered" evidence="10">
    <location>
        <begin position="1"/>
        <end position="45"/>
    </location>
</feature>
<dbReference type="Pfam" id="PF10153">
    <property type="entry name" value="Efg1"/>
    <property type="match status" value="1"/>
</dbReference>